<dbReference type="GeneID" id="90035877"/>
<dbReference type="Gene3D" id="3.40.525.10">
    <property type="entry name" value="CRAL-TRIO lipid binding domain"/>
    <property type="match status" value="1"/>
</dbReference>
<evidence type="ECO:0000259" key="2">
    <source>
        <dbReference type="PROSITE" id="PS50191"/>
    </source>
</evidence>
<dbReference type="InterPro" id="IPR052432">
    <property type="entry name" value="PITP/CRAL-TRIO"/>
</dbReference>
<dbReference type="EMBL" id="JBBJBU010000002">
    <property type="protein sequence ID" value="KAK7206829.1"/>
    <property type="molecule type" value="Genomic_DNA"/>
</dbReference>
<evidence type="ECO:0000313" key="4">
    <source>
        <dbReference type="Proteomes" id="UP001498771"/>
    </source>
</evidence>
<dbReference type="PANTHER" id="PTHR46590:SF1">
    <property type="entry name" value="PHOSPHATIDYLINOSITOL TRANSFER PROTEIN CSR1"/>
    <property type="match status" value="1"/>
</dbReference>
<dbReference type="CDD" id="cd00170">
    <property type="entry name" value="SEC14"/>
    <property type="match status" value="1"/>
</dbReference>
<protein>
    <submittedName>
        <fullName evidence="3">CRAL-TRIO domain-containing protein</fullName>
    </submittedName>
</protein>
<dbReference type="RefSeq" id="XP_064769862.1">
    <property type="nucleotide sequence ID" value="XM_064910365.1"/>
</dbReference>
<dbReference type="SMART" id="SM01100">
    <property type="entry name" value="CRAL_TRIO_N"/>
    <property type="match status" value="1"/>
</dbReference>
<gene>
    <name evidence="3" type="ORF">BZA70DRAFT_236057</name>
</gene>
<evidence type="ECO:0000256" key="1">
    <source>
        <dbReference type="SAM" id="MobiDB-lite"/>
    </source>
</evidence>
<feature type="domain" description="CRAL-TRIO" evidence="2">
    <location>
        <begin position="198"/>
        <end position="357"/>
    </location>
</feature>
<dbReference type="SUPFAM" id="SSF52087">
    <property type="entry name" value="CRAL/TRIO domain"/>
    <property type="match status" value="1"/>
</dbReference>
<evidence type="ECO:0000313" key="3">
    <source>
        <dbReference type="EMBL" id="KAK7206829.1"/>
    </source>
</evidence>
<reference evidence="3 4" key="1">
    <citation type="submission" date="2024-03" db="EMBL/GenBank/DDBJ databases">
        <title>Genome-scale model development and genomic sequencing of the oleaginous clade Lipomyces.</title>
        <authorList>
            <consortium name="Lawrence Berkeley National Laboratory"/>
            <person name="Czajka J.J."/>
            <person name="Han Y."/>
            <person name="Kim J."/>
            <person name="Mondo S.J."/>
            <person name="Hofstad B.A."/>
            <person name="Robles A."/>
            <person name="Haridas S."/>
            <person name="Riley R."/>
            <person name="LaButti K."/>
            <person name="Pangilinan J."/>
            <person name="Andreopoulos W."/>
            <person name="Lipzen A."/>
            <person name="Yan J."/>
            <person name="Wang M."/>
            <person name="Ng V."/>
            <person name="Grigoriev I.V."/>
            <person name="Spatafora J.W."/>
            <person name="Magnuson J.K."/>
            <person name="Baker S.E."/>
            <person name="Pomraning K.R."/>
        </authorList>
    </citation>
    <scope>NUCLEOTIDE SEQUENCE [LARGE SCALE GENOMIC DNA]</scope>
    <source>
        <strain evidence="3 4">Phaff 52-87</strain>
    </source>
</reference>
<dbReference type="Proteomes" id="UP001498771">
    <property type="component" value="Unassembled WGS sequence"/>
</dbReference>
<dbReference type="Pfam" id="PF03765">
    <property type="entry name" value="CRAL_TRIO_N"/>
    <property type="match status" value="1"/>
</dbReference>
<dbReference type="InterPro" id="IPR036865">
    <property type="entry name" value="CRAL-TRIO_dom_sf"/>
</dbReference>
<feature type="region of interest" description="Disordered" evidence="1">
    <location>
        <begin position="53"/>
        <end position="116"/>
    </location>
</feature>
<dbReference type="InterPro" id="IPR036273">
    <property type="entry name" value="CRAL/TRIO_N_dom_sf"/>
</dbReference>
<accession>A0ABR1FAE6</accession>
<dbReference type="InterPro" id="IPR001251">
    <property type="entry name" value="CRAL-TRIO_dom"/>
</dbReference>
<dbReference type="SMART" id="SM00516">
    <property type="entry name" value="SEC14"/>
    <property type="match status" value="1"/>
</dbReference>
<organism evidence="3 4">
    <name type="scientific">Myxozyma melibiosi</name>
    <dbReference type="NCBI Taxonomy" id="54550"/>
    <lineage>
        <taxon>Eukaryota</taxon>
        <taxon>Fungi</taxon>
        <taxon>Dikarya</taxon>
        <taxon>Ascomycota</taxon>
        <taxon>Saccharomycotina</taxon>
        <taxon>Lipomycetes</taxon>
        <taxon>Lipomycetales</taxon>
        <taxon>Lipomycetaceae</taxon>
        <taxon>Myxozyma</taxon>
    </lineage>
</organism>
<dbReference type="SUPFAM" id="SSF46938">
    <property type="entry name" value="CRAL/TRIO N-terminal domain"/>
    <property type="match status" value="1"/>
</dbReference>
<feature type="compositionally biased region" description="Basic and acidic residues" evidence="1">
    <location>
        <begin position="80"/>
        <end position="94"/>
    </location>
</feature>
<dbReference type="PANTHER" id="PTHR46590">
    <property type="entry name" value="PHOSPHATIDYLINOSITOL TRANSFER PROTEIN CSR1-RELATED"/>
    <property type="match status" value="1"/>
</dbReference>
<sequence length="446" mass="51070">MPPANQAPGRPGNLTPEQEAKLKEFWLLIMKTFGVQPPPSLLESSAISATASIKSANGSTAVSETAESHDKKKKRFGVFRKKDKESKEKEKEKTNSSTISSPSIASATTTDDNDKYGQSKQFKTAIAEMTPEELRVAFWSMVQADHPDGLLLRFLRARKWDVKKALVMMVSTMHWRLKEVDVQSIMFKGEGAALAEHDEGFLKQLRMGKSYLHETDKEGRPICVVRARLHKQGDQSEDALNRYTIYVIETARMCLKDPVDTATVIFDLSDFSLANMDYAPVKFMIKCFEAHYPESLGVCLVYKAPWIFQGVWNIIKGWLDPVVASKIHFVRNSDQLSEFIDRDKLWKDLGGSDPWEYQYIEPVKGEDDLLQDVETREKLLEERAKIVREYEDATWTWIYSSSSEARQARFDVAKRLKLDYVGLDPYLRARTVYDRIHYIDLKRSTA</sequence>
<keyword evidence="4" id="KW-1185">Reference proteome</keyword>
<comment type="caution">
    <text evidence="3">The sequence shown here is derived from an EMBL/GenBank/DDBJ whole genome shotgun (WGS) entry which is preliminary data.</text>
</comment>
<feature type="compositionally biased region" description="Low complexity" evidence="1">
    <location>
        <begin position="96"/>
        <end position="110"/>
    </location>
</feature>
<dbReference type="Pfam" id="PF00650">
    <property type="entry name" value="CRAL_TRIO"/>
    <property type="match status" value="1"/>
</dbReference>
<dbReference type="PROSITE" id="PS50191">
    <property type="entry name" value="CRAL_TRIO"/>
    <property type="match status" value="1"/>
</dbReference>
<name>A0ABR1FAE6_9ASCO</name>
<dbReference type="InterPro" id="IPR011074">
    <property type="entry name" value="CRAL/TRIO_N_dom"/>
</dbReference>
<proteinExistence type="predicted"/>